<gene>
    <name evidence="1" type="ORF">SAMN05192554_13316</name>
</gene>
<dbReference type="Gene3D" id="3.30.460.40">
    <property type="match status" value="1"/>
</dbReference>
<dbReference type="STRING" id="996166.SAMN05192554_13316"/>
<evidence type="ECO:0000313" key="1">
    <source>
        <dbReference type="EMBL" id="SDN40269.1"/>
    </source>
</evidence>
<sequence length="237" mass="27164">MRTNNYSRMSLPERQSELIDTHRAVKTAGLPYVLVGGWAVSAFQTRFTTDIDTVVPATALDDYDALLRELGYEKEFEKDVSNEYEGRMIQYQKPVGENAVTFEALVDAMRCRQTDAEWSYRYLHEHSSIQSIDATDDLDGRIPEPALLFAMKLHSGRLADTRDLVVISTQAEFDRIERHLHRGDPEKLDGQIELVLNRLQQDGFEDSFKGVFQQEELPADAVGNLVSFLRKQREQLH</sequence>
<name>A0A1H0B3Q8_9EURY</name>
<evidence type="ECO:0000313" key="2">
    <source>
        <dbReference type="Proteomes" id="UP000199370"/>
    </source>
</evidence>
<dbReference type="AlphaFoldDB" id="A0A1H0B3Q8"/>
<evidence type="ECO:0008006" key="3">
    <source>
        <dbReference type="Google" id="ProtNLM"/>
    </source>
</evidence>
<accession>A0A1H0B3Q8</accession>
<reference evidence="1 2" key="1">
    <citation type="submission" date="2016-10" db="EMBL/GenBank/DDBJ databases">
        <authorList>
            <person name="de Groot N.N."/>
        </authorList>
    </citation>
    <scope>NUCLEOTIDE SEQUENCE [LARGE SCALE GENOMIC DNA]</scope>
    <source>
        <strain evidence="2">EB21,IBRC-M 10013,KCTC 4048</strain>
    </source>
</reference>
<dbReference type="Proteomes" id="UP000199370">
    <property type="component" value="Unassembled WGS sequence"/>
</dbReference>
<protein>
    <recommendedName>
        <fullName evidence="3">Nucleotidyl transferase AbiEii toxin, Type IV TA system</fullName>
    </recommendedName>
</protein>
<organism evidence="1 2">
    <name type="scientific">Haloarchaeobius iranensis</name>
    <dbReference type="NCBI Taxonomy" id="996166"/>
    <lineage>
        <taxon>Archaea</taxon>
        <taxon>Methanobacteriati</taxon>
        <taxon>Methanobacteriota</taxon>
        <taxon>Stenosarchaea group</taxon>
        <taxon>Halobacteria</taxon>
        <taxon>Halobacteriales</taxon>
        <taxon>Halorubellaceae</taxon>
        <taxon>Haloarchaeobius</taxon>
    </lineage>
</organism>
<dbReference type="EMBL" id="FNIA01000033">
    <property type="protein sequence ID" value="SDN40269.1"/>
    <property type="molecule type" value="Genomic_DNA"/>
</dbReference>
<proteinExistence type="predicted"/>
<keyword evidence="2" id="KW-1185">Reference proteome</keyword>